<dbReference type="Proteomes" id="UP001155034">
    <property type="component" value="Unassembled WGS sequence"/>
</dbReference>
<dbReference type="InterPro" id="IPR008969">
    <property type="entry name" value="CarboxyPept-like_regulatory"/>
</dbReference>
<reference evidence="10" key="1">
    <citation type="submission" date="2022-08" db="EMBL/GenBank/DDBJ databases">
        <title>Genomic Encyclopedia of Type Strains, Phase V (KMG-V): Genome sequencing to study the core and pangenomes of soil and plant-associated prokaryotes.</title>
        <authorList>
            <person name="Whitman W."/>
        </authorList>
    </citation>
    <scope>NUCLEOTIDE SEQUENCE</scope>
    <source>
        <strain evidence="10">SP2016B</strain>
    </source>
</reference>
<evidence type="ECO:0000256" key="6">
    <source>
        <dbReference type="ARBA" id="ARBA00023237"/>
    </source>
</evidence>
<dbReference type="InterPro" id="IPR036942">
    <property type="entry name" value="Beta-barrel_TonB_sf"/>
</dbReference>
<evidence type="ECO:0000256" key="3">
    <source>
        <dbReference type="ARBA" id="ARBA00022452"/>
    </source>
</evidence>
<evidence type="ECO:0000259" key="9">
    <source>
        <dbReference type="Pfam" id="PF25183"/>
    </source>
</evidence>
<feature type="chain" id="PRO_5040985054" description="TonB-dependent receptor plug domain-containing protein" evidence="7">
    <location>
        <begin position="26"/>
        <end position="1197"/>
    </location>
</feature>
<evidence type="ECO:0000259" key="8">
    <source>
        <dbReference type="Pfam" id="PF07715"/>
    </source>
</evidence>
<gene>
    <name evidence="10" type="ORF">GGP82_003536</name>
</gene>
<protein>
    <recommendedName>
        <fullName evidence="12">TonB-dependent receptor plug domain-containing protein</fullName>
    </recommendedName>
</protein>
<sequence>MKRWATILPLLLLMGLFAWPPDAHGQGVTSATLSGTILDENEAPLPGANVVAVHEPSGSRYGTSTGEDGQFTLANVRVGGPYTITASFVGYQSRRETQVQLDLGETREFRFQLQPQTEQMDEVTVVGEQGAVFDESRKGLSTNISQEEVETAPTMDREIADFARFVPQAIVGNSDDDGSSISIAGQNNRYNSIFIDGAVSNDVFGLSAQGTDGGQTGASPISTDAIKSFNIEISPYDVTQSYFGGGAINAITRSGTNQYKGSVAFEYRDQNVTEDLPDGGFPDFTNERYVGRFGGPIVEDELFFFVNFDINRESSPQPFQSTLGPDGDFQGTAIQTQEDVNNLVSFLQNTVGDRYDPGGFRGQATTLDSDKFLGKIDWNISQNHRLSARYSYSSSENVDAFGGGNGALSFSSRNEVFPNTTQIGALEVNSTFGNDYANKLILSYKNVEDDRDTNLSQPFPTIDIFDGGADISLGGEPFSTVNFLKQEVFTLTNDFNFFLGDHTVTVGTHNELYDLANRFVPFNYGWYQFSDFLAGDNGTSMDEFAQTVCAATGSEGVPGSEFFDCSQYPNEPAASLYARAFSLQDNTPGSGQFEEVVGDATSAEGAFRALNTSLYVQDEWTVSDRLTVTGGLRVDIPVYLDDPAYANQDNPAVPDDASPQLNPRNTTIPAIEDYYSMNGARPGDTPDPVLHWAPRFGFNFDVFGDDQTQLRGGTGVFTSRQPFVWPGGMYLNNGTNTGSVDFIVDDVPFRPNPENGLTVADVSDRSPTDLIPSGRLEMFEENYFNPRFWRTSIGVDQELPGGIVGTFEAQYSNTLKNVLVTNVNLRPANETLNGPDNRPIWVPEEYGPGNSQFTQAGDQRIDTRYSNIHRVGNTSRGYSYNVTARLRKTFEGIVTENSGLRTDVSYTYGESYSVNDGLSSQINSLWDGVEHVDGANSLDLARSDFSPGHRVLGRFSYRQQLGDRFALTTTLIYDGQSGRPFSYVIGGSENMVQERGEANSLFYVPRTASSLEFSDIDQTAGPTITAEQQAAALDQFIRQNDYLSRKRGEYTSRNADRSPWEGVVDLNLRLEIFQELLGRRQSVELTANVFNFSSLLGDVFGTDWGERYAGLNQVNLTSFNGFENPPGENPEEGNPAGMNLTPVYTAQGVIDSAVDTNGDGVADRIRTLDQDEIFDEIRTGSTYSSQWQMKFGVRYNF</sequence>
<keyword evidence="7" id="KW-0732">Signal</keyword>
<dbReference type="Pfam" id="PF07715">
    <property type="entry name" value="Plug"/>
    <property type="match status" value="1"/>
</dbReference>
<feature type="signal peptide" evidence="7">
    <location>
        <begin position="1"/>
        <end position="25"/>
    </location>
</feature>
<dbReference type="EMBL" id="JANTYZ010000027">
    <property type="protein sequence ID" value="MCS3866953.1"/>
    <property type="molecule type" value="Genomic_DNA"/>
</dbReference>
<dbReference type="AlphaFoldDB" id="A0A9X2U589"/>
<dbReference type="GO" id="GO:0009279">
    <property type="term" value="C:cell outer membrane"/>
    <property type="evidence" value="ECO:0007669"/>
    <property type="project" value="UniProtKB-SubCell"/>
</dbReference>
<dbReference type="Pfam" id="PF13620">
    <property type="entry name" value="CarboxypepD_reg"/>
    <property type="match status" value="1"/>
</dbReference>
<dbReference type="GO" id="GO:0015344">
    <property type="term" value="F:siderophore uptake transmembrane transporter activity"/>
    <property type="evidence" value="ECO:0007669"/>
    <property type="project" value="TreeGrafter"/>
</dbReference>
<dbReference type="SUPFAM" id="SSF56935">
    <property type="entry name" value="Porins"/>
    <property type="match status" value="1"/>
</dbReference>
<feature type="domain" description="TonB-dependent receptor plug" evidence="8">
    <location>
        <begin position="142"/>
        <end position="236"/>
    </location>
</feature>
<dbReference type="Gene3D" id="2.40.170.20">
    <property type="entry name" value="TonB-dependent receptor, beta-barrel domain"/>
    <property type="match status" value="1"/>
</dbReference>
<comment type="subcellular location">
    <subcellularLocation>
        <location evidence="1">Cell outer membrane</location>
        <topology evidence="1">Multi-pass membrane protein</topology>
    </subcellularLocation>
</comment>
<keyword evidence="6" id="KW-0998">Cell outer membrane</keyword>
<evidence type="ECO:0000313" key="10">
    <source>
        <dbReference type="EMBL" id="MCS3866953.1"/>
    </source>
</evidence>
<keyword evidence="2" id="KW-0813">Transport</keyword>
<evidence type="ECO:0000256" key="5">
    <source>
        <dbReference type="ARBA" id="ARBA00023136"/>
    </source>
</evidence>
<evidence type="ECO:0000256" key="7">
    <source>
        <dbReference type="SAM" id="SignalP"/>
    </source>
</evidence>
<dbReference type="InterPro" id="IPR057601">
    <property type="entry name" value="Oar-like_b-barrel"/>
</dbReference>
<evidence type="ECO:0000313" key="11">
    <source>
        <dbReference type="Proteomes" id="UP001155034"/>
    </source>
</evidence>
<dbReference type="PANTHER" id="PTHR30069">
    <property type="entry name" value="TONB-DEPENDENT OUTER MEMBRANE RECEPTOR"/>
    <property type="match status" value="1"/>
</dbReference>
<comment type="caution">
    <text evidence="10">The sequence shown here is derived from an EMBL/GenBank/DDBJ whole genome shotgun (WGS) entry which is preliminary data.</text>
</comment>
<organism evidence="10 11">
    <name type="scientific">Salinibacter ruber</name>
    <dbReference type="NCBI Taxonomy" id="146919"/>
    <lineage>
        <taxon>Bacteria</taxon>
        <taxon>Pseudomonadati</taxon>
        <taxon>Rhodothermota</taxon>
        <taxon>Rhodothermia</taxon>
        <taxon>Rhodothermales</taxon>
        <taxon>Salinibacteraceae</taxon>
        <taxon>Salinibacter</taxon>
    </lineage>
</organism>
<dbReference type="GO" id="GO:0044718">
    <property type="term" value="P:siderophore transmembrane transport"/>
    <property type="evidence" value="ECO:0007669"/>
    <property type="project" value="TreeGrafter"/>
</dbReference>
<evidence type="ECO:0008006" key="12">
    <source>
        <dbReference type="Google" id="ProtNLM"/>
    </source>
</evidence>
<proteinExistence type="predicted"/>
<evidence type="ECO:0000256" key="1">
    <source>
        <dbReference type="ARBA" id="ARBA00004571"/>
    </source>
</evidence>
<evidence type="ECO:0000256" key="2">
    <source>
        <dbReference type="ARBA" id="ARBA00022448"/>
    </source>
</evidence>
<dbReference type="PANTHER" id="PTHR30069:SF46">
    <property type="entry name" value="OAR PROTEIN"/>
    <property type="match status" value="1"/>
</dbReference>
<keyword evidence="3" id="KW-1134">Transmembrane beta strand</keyword>
<keyword evidence="5" id="KW-0472">Membrane</keyword>
<dbReference type="InterPro" id="IPR037066">
    <property type="entry name" value="Plug_dom_sf"/>
</dbReference>
<dbReference type="Gene3D" id="2.170.130.10">
    <property type="entry name" value="TonB-dependent receptor, plug domain"/>
    <property type="match status" value="1"/>
</dbReference>
<dbReference type="RefSeq" id="WP_259084311.1">
    <property type="nucleotide sequence ID" value="NZ_JANTZD010000028.1"/>
</dbReference>
<evidence type="ECO:0000256" key="4">
    <source>
        <dbReference type="ARBA" id="ARBA00022692"/>
    </source>
</evidence>
<dbReference type="InterPro" id="IPR039426">
    <property type="entry name" value="TonB-dep_rcpt-like"/>
</dbReference>
<dbReference type="Gene3D" id="2.60.40.1120">
    <property type="entry name" value="Carboxypeptidase-like, regulatory domain"/>
    <property type="match status" value="1"/>
</dbReference>
<accession>A0A9X2U589</accession>
<dbReference type="Pfam" id="PF25183">
    <property type="entry name" value="OMP_b-brl_4"/>
    <property type="match status" value="1"/>
</dbReference>
<name>A0A9X2U589_9BACT</name>
<dbReference type="InterPro" id="IPR012910">
    <property type="entry name" value="Plug_dom"/>
</dbReference>
<dbReference type="SUPFAM" id="SSF49464">
    <property type="entry name" value="Carboxypeptidase regulatory domain-like"/>
    <property type="match status" value="1"/>
</dbReference>
<feature type="domain" description="TonB-dependent transporter Oar-like beta-barrel" evidence="9">
    <location>
        <begin position="251"/>
        <end position="1092"/>
    </location>
</feature>
<keyword evidence="4" id="KW-0812">Transmembrane</keyword>